<keyword evidence="1" id="KW-0812">Transmembrane</keyword>
<evidence type="ECO:0000313" key="2">
    <source>
        <dbReference type="EMBL" id="PZP56051.1"/>
    </source>
</evidence>
<proteinExistence type="predicted"/>
<dbReference type="AlphaFoldDB" id="A0A2W5FJD9"/>
<keyword evidence="1" id="KW-0472">Membrane</keyword>
<feature type="transmembrane region" description="Helical" evidence="1">
    <location>
        <begin position="84"/>
        <end position="102"/>
    </location>
</feature>
<dbReference type="PANTHER" id="PTHR34980:SF2">
    <property type="entry name" value="INNER MEMBRANE PROTEIN YHAH-RELATED"/>
    <property type="match status" value="1"/>
</dbReference>
<name>A0A2W5FJD9_9BACT</name>
<feature type="transmembrane region" description="Helical" evidence="1">
    <location>
        <begin position="55"/>
        <end position="72"/>
    </location>
</feature>
<feature type="transmembrane region" description="Helical" evidence="1">
    <location>
        <begin position="28"/>
        <end position="49"/>
    </location>
</feature>
<dbReference type="Pfam" id="PF05656">
    <property type="entry name" value="DUF805"/>
    <property type="match status" value="1"/>
</dbReference>
<dbReference type="InterPro" id="IPR008523">
    <property type="entry name" value="DUF805"/>
</dbReference>
<gene>
    <name evidence="2" type="ORF">DI586_04970</name>
</gene>
<keyword evidence="1" id="KW-1133">Transmembrane helix</keyword>
<protein>
    <submittedName>
        <fullName evidence="2">DUF805 domain-containing protein</fullName>
    </submittedName>
</protein>
<dbReference type="GO" id="GO:0005886">
    <property type="term" value="C:plasma membrane"/>
    <property type="evidence" value="ECO:0007669"/>
    <property type="project" value="TreeGrafter"/>
</dbReference>
<sequence>MATFKEAIITCVQDKYVTFQGRASRSEYWYFALFNFLAGLIAGIIDAAIFGDTGILNLIVVLGLFLPGLAVGVRRLHDIGKSGWWLLISLIPLVGIIILIVFNCQKGDAESNIYGPPPVS</sequence>
<dbReference type="Proteomes" id="UP000249739">
    <property type="component" value="Unassembled WGS sequence"/>
</dbReference>
<dbReference type="PANTHER" id="PTHR34980">
    <property type="entry name" value="INNER MEMBRANE PROTEIN-RELATED-RELATED"/>
    <property type="match status" value="1"/>
</dbReference>
<organism evidence="2 3">
    <name type="scientific">Micavibrio aeruginosavorus</name>
    <dbReference type="NCBI Taxonomy" id="349221"/>
    <lineage>
        <taxon>Bacteria</taxon>
        <taxon>Pseudomonadati</taxon>
        <taxon>Bdellovibrionota</taxon>
        <taxon>Bdellovibrionia</taxon>
        <taxon>Bdellovibrionales</taxon>
        <taxon>Pseudobdellovibrionaceae</taxon>
        <taxon>Micavibrio</taxon>
    </lineage>
</organism>
<reference evidence="2 3" key="1">
    <citation type="submission" date="2017-08" db="EMBL/GenBank/DDBJ databases">
        <title>Infants hospitalized years apart are colonized by the same room-sourced microbial strains.</title>
        <authorList>
            <person name="Brooks B."/>
            <person name="Olm M.R."/>
            <person name="Firek B.A."/>
            <person name="Baker R."/>
            <person name="Thomas B.C."/>
            <person name="Morowitz M.J."/>
            <person name="Banfield J.F."/>
        </authorList>
    </citation>
    <scope>NUCLEOTIDE SEQUENCE [LARGE SCALE GENOMIC DNA]</scope>
    <source>
        <strain evidence="2">S2_006_000_R2_64</strain>
    </source>
</reference>
<accession>A0A2W5FJD9</accession>
<comment type="caution">
    <text evidence="2">The sequence shown here is derived from an EMBL/GenBank/DDBJ whole genome shotgun (WGS) entry which is preliminary data.</text>
</comment>
<evidence type="ECO:0000313" key="3">
    <source>
        <dbReference type="Proteomes" id="UP000249739"/>
    </source>
</evidence>
<dbReference type="EMBL" id="QFOT01000040">
    <property type="protein sequence ID" value="PZP56051.1"/>
    <property type="molecule type" value="Genomic_DNA"/>
</dbReference>
<evidence type="ECO:0000256" key="1">
    <source>
        <dbReference type="SAM" id="Phobius"/>
    </source>
</evidence>